<reference evidence="9 10" key="1">
    <citation type="journal article" date="2012" name="J. Bacteriol.">
        <title>Genome Sequence of Nitratireductor aquibiodomus Strain RA22.</title>
        <authorList>
            <person name="Singh A."/>
            <person name="Jangir P.K."/>
            <person name="Kumari C."/>
            <person name="Sharma R."/>
        </authorList>
    </citation>
    <scope>NUCLEOTIDE SEQUENCE [LARGE SCALE GENOMIC DNA]</scope>
    <source>
        <strain evidence="9 10">RA22</strain>
    </source>
</reference>
<keyword evidence="6 7" id="KW-0472">Membrane</keyword>
<comment type="subunit">
    <text evidence="7">The complex comprises the extracytoplasmic solute receptor protein and the two transmembrane proteins.</text>
</comment>
<evidence type="ECO:0000256" key="7">
    <source>
        <dbReference type="RuleBase" id="RU369079"/>
    </source>
</evidence>
<evidence type="ECO:0000256" key="1">
    <source>
        <dbReference type="ARBA" id="ARBA00004429"/>
    </source>
</evidence>
<dbReference type="PATRIC" id="fig|1189611.3.peg.3997"/>
<feature type="transmembrane region" description="Helical" evidence="7">
    <location>
        <begin position="53"/>
        <end position="72"/>
    </location>
</feature>
<dbReference type="Proteomes" id="UP000004622">
    <property type="component" value="Unassembled WGS sequence"/>
</dbReference>
<evidence type="ECO:0000259" key="8">
    <source>
        <dbReference type="Pfam" id="PF06808"/>
    </source>
</evidence>
<feature type="domain" description="TRAP C4-dicarboxylate transport system permease DctM subunit" evidence="8">
    <location>
        <begin position="6"/>
        <end position="414"/>
    </location>
</feature>
<dbReference type="PANTHER" id="PTHR33362">
    <property type="entry name" value="SIALIC ACID TRAP TRANSPORTER PERMEASE PROTEIN SIAT-RELATED"/>
    <property type="match status" value="1"/>
</dbReference>
<feature type="transmembrane region" description="Helical" evidence="7">
    <location>
        <begin position="167"/>
        <end position="190"/>
    </location>
</feature>
<comment type="similarity">
    <text evidence="7">Belongs to the TRAP transporter large permease family.</text>
</comment>
<dbReference type="Pfam" id="PF06808">
    <property type="entry name" value="DctM"/>
    <property type="match status" value="1"/>
</dbReference>
<comment type="function">
    <text evidence="7">Part of the tripartite ATP-independent periplasmic (TRAP) transport system.</text>
</comment>
<feature type="transmembrane region" description="Helical" evidence="7">
    <location>
        <begin position="270"/>
        <end position="293"/>
    </location>
</feature>
<dbReference type="GO" id="GO:0005886">
    <property type="term" value="C:plasma membrane"/>
    <property type="evidence" value="ECO:0007669"/>
    <property type="project" value="UniProtKB-SubCell"/>
</dbReference>
<dbReference type="InterPro" id="IPR010656">
    <property type="entry name" value="DctM"/>
</dbReference>
<evidence type="ECO:0000256" key="3">
    <source>
        <dbReference type="ARBA" id="ARBA00022519"/>
    </source>
</evidence>
<name>I5BS53_9HYPH</name>
<feature type="transmembrane region" description="Helical" evidence="7">
    <location>
        <begin position="395"/>
        <end position="416"/>
    </location>
</feature>
<feature type="transmembrane region" description="Helical" evidence="7">
    <location>
        <begin position="214"/>
        <end position="233"/>
    </location>
</feature>
<keyword evidence="3 7" id="KW-0997">Cell inner membrane</keyword>
<keyword evidence="5 7" id="KW-1133">Transmembrane helix</keyword>
<feature type="transmembrane region" description="Helical" evidence="7">
    <location>
        <begin position="357"/>
        <end position="383"/>
    </location>
</feature>
<sequence>MTLIAIVFLLLLVLGTPIAFVLLGTSVAYFAVNPMMASIVAQRMSSALESFPLLAVPFFVVAGAAMARGGIAERLYGFANALVGHWWGGLAQVAVMNSLFLGAMSGSSNADAAIDARTIAPIMRDKGYSNGFASVISAASGAIAPIMPPSIGLIIYGLLTNTSIGRLFLGGVVPAFLITGALLVTVRLIAKRRGYRPEREKIAPATEVLGRGRAALWALAMPVMLIFGLRTGWFTPTELGAIAAIYAFAVGLVIYRGIGLGDTYGLLRESAHTTASVLFIVASASVFSMILALEQIPQQIVGALLVISDNPHVVLLIIMLGLLALGTVLEGLALLVILAPLLLEVTSLLGIDPVHFGVLLVLNTTIGSLTPPVGTVLYTVCAITRCSVEEYTREALPFLAALVAVLLLLAVFPPLVTALPNLLF</sequence>
<protein>
    <recommendedName>
        <fullName evidence="7">TRAP transporter large permease protein</fullName>
    </recommendedName>
</protein>
<evidence type="ECO:0000256" key="2">
    <source>
        <dbReference type="ARBA" id="ARBA00022475"/>
    </source>
</evidence>
<organism evidence="9 10">
    <name type="scientific">Nitratireductor aquibiodomus RA22</name>
    <dbReference type="NCBI Taxonomy" id="1189611"/>
    <lineage>
        <taxon>Bacteria</taxon>
        <taxon>Pseudomonadati</taxon>
        <taxon>Pseudomonadota</taxon>
        <taxon>Alphaproteobacteria</taxon>
        <taxon>Hyphomicrobiales</taxon>
        <taxon>Phyllobacteriaceae</taxon>
        <taxon>Nitratireductor</taxon>
    </lineage>
</organism>
<dbReference type="PANTHER" id="PTHR33362:SF4">
    <property type="entry name" value="2,3-DIKETO-L-GULONATE TRAP TRANSPORTER LARGE PERMEASE PROTEIN YIAN"/>
    <property type="match status" value="1"/>
</dbReference>
<gene>
    <name evidence="9" type="ORF">A33O_19851</name>
</gene>
<keyword evidence="7" id="KW-0813">Transport</keyword>
<keyword evidence="4 7" id="KW-0812">Transmembrane</keyword>
<dbReference type="PIRSF" id="PIRSF006066">
    <property type="entry name" value="HI0050"/>
    <property type="match status" value="1"/>
</dbReference>
<feature type="transmembrane region" description="Helical" evidence="7">
    <location>
        <begin position="239"/>
        <end position="258"/>
    </location>
</feature>
<feature type="transmembrane region" description="Helical" evidence="7">
    <location>
        <begin position="299"/>
        <end position="325"/>
    </location>
</feature>
<comment type="subcellular location">
    <subcellularLocation>
        <location evidence="1 7">Cell inner membrane</location>
        <topology evidence="1 7">Multi-pass membrane protein</topology>
    </subcellularLocation>
</comment>
<comment type="caution">
    <text evidence="9">The sequence shown here is derived from an EMBL/GenBank/DDBJ whole genome shotgun (WGS) entry which is preliminary data.</text>
</comment>
<evidence type="ECO:0000313" key="10">
    <source>
        <dbReference type="Proteomes" id="UP000004622"/>
    </source>
</evidence>
<evidence type="ECO:0000256" key="4">
    <source>
        <dbReference type="ARBA" id="ARBA00022692"/>
    </source>
</evidence>
<dbReference type="GO" id="GO:0022857">
    <property type="term" value="F:transmembrane transporter activity"/>
    <property type="evidence" value="ECO:0007669"/>
    <property type="project" value="UniProtKB-UniRule"/>
</dbReference>
<feature type="transmembrane region" description="Helical" evidence="7">
    <location>
        <begin position="84"/>
        <end position="106"/>
    </location>
</feature>
<dbReference type="RefSeq" id="WP_007010203.1">
    <property type="nucleotide sequence ID" value="NZ_AJXZ01000054.1"/>
</dbReference>
<dbReference type="NCBIfam" id="TIGR00786">
    <property type="entry name" value="dctM"/>
    <property type="match status" value="1"/>
</dbReference>
<keyword evidence="2" id="KW-1003">Cell membrane</keyword>
<proteinExistence type="inferred from homology"/>
<evidence type="ECO:0000256" key="5">
    <source>
        <dbReference type="ARBA" id="ARBA00022989"/>
    </source>
</evidence>
<dbReference type="AlphaFoldDB" id="I5BS53"/>
<dbReference type="EMBL" id="AJXZ01000054">
    <property type="protein sequence ID" value="EIM72405.1"/>
    <property type="molecule type" value="Genomic_DNA"/>
</dbReference>
<evidence type="ECO:0000313" key="9">
    <source>
        <dbReference type="EMBL" id="EIM72405.1"/>
    </source>
</evidence>
<dbReference type="InterPro" id="IPR004681">
    <property type="entry name" value="TRAP_DctM"/>
</dbReference>
<feature type="transmembrane region" description="Helical" evidence="7">
    <location>
        <begin position="127"/>
        <end position="147"/>
    </location>
</feature>
<dbReference type="OrthoDB" id="9790209at2"/>
<feature type="transmembrane region" description="Helical" evidence="7">
    <location>
        <begin position="332"/>
        <end position="351"/>
    </location>
</feature>
<evidence type="ECO:0000256" key="6">
    <source>
        <dbReference type="ARBA" id="ARBA00023136"/>
    </source>
</evidence>
<feature type="transmembrane region" description="Helical" evidence="7">
    <location>
        <begin position="6"/>
        <end position="32"/>
    </location>
</feature>
<accession>I5BS53</accession>